<dbReference type="EMBL" id="JAPQKS010000002">
    <property type="protein sequence ID" value="KAJ5246477.1"/>
    <property type="molecule type" value="Genomic_DNA"/>
</dbReference>
<feature type="compositionally biased region" description="Polar residues" evidence="1">
    <location>
        <begin position="14"/>
        <end position="27"/>
    </location>
</feature>
<comment type="caution">
    <text evidence="2">The sequence shown here is derived from an EMBL/GenBank/DDBJ whole genome shotgun (WGS) entry which is preliminary data.</text>
</comment>
<feature type="compositionally biased region" description="Basic and acidic residues" evidence="1">
    <location>
        <begin position="460"/>
        <end position="470"/>
    </location>
</feature>
<reference evidence="2" key="2">
    <citation type="journal article" date="2023" name="IMA Fungus">
        <title>Comparative genomic study of the Penicillium genus elucidates a diverse pangenome and 15 lateral gene transfer events.</title>
        <authorList>
            <person name="Petersen C."/>
            <person name="Sorensen T."/>
            <person name="Nielsen M.R."/>
            <person name="Sondergaard T.E."/>
            <person name="Sorensen J.L."/>
            <person name="Fitzpatrick D.A."/>
            <person name="Frisvad J.C."/>
            <person name="Nielsen K.L."/>
        </authorList>
    </citation>
    <scope>NUCLEOTIDE SEQUENCE</scope>
    <source>
        <strain evidence="2">IBT 19713</strain>
    </source>
</reference>
<keyword evidence="3" id="KW-1185">Reference proteome</keyword>
<protein>
    <submittedName>
        <fullName evidence="2">Uncharacterized protein</fullName>
    </submittedName>
</protein>
<feature type="compositionally biased region" description="Basic residues" evidence="1">
    <location>
        <begin position="476"/>
        <end position="488"/>
    </location>
</feature>
<feature type="compositionally biased region" description="Polar residues" evidence="1">
    <location>
        <begin position="248"/>
        <end position="266"/>
    </location>
</feature>
<feature type="region of interest" description="Disordered" evidence="1">
    <location>
        <begin position="120"/>
        <end position="141"/>
    </location>
</feature>
<feature type="compositionally biased region" description="Polar residues" evidence="1">
    <location>
        <begin position="561"/>
        <end position="588"/>
    </location>
</feature>
<sequence>MVYLRKLFQDRGSSRPTTRPGSTVEQESSMRELYTRDSYGGHLSPGPPSPATPSASRRISRALDASHHFEDIERQFEDLHEHLAARPQTSQSYLPMEKELPQLPSRPKLRHIDLMEAILAPDRSPEPSHQLQPPPTSPYNEDVAERNMTRFLRLQYRAGTKSAGILPNFYQEDVADRNIAQNSKRSMSSLSLRSSPAAPGRVRNLSRDSRKHPSKPNWTSESDLRNRSEAARGSWVPQKRGPVRAQRSEPTLSTVKANKSPGSSSLRLGVPSEHRQGSSWSRTPLPDSPTLPVHVNGSGSPVAQSPVPLTARKSSLNSKPRSPSASSGSVSRKNVRDLSINTQLAATGRPKMTHKAIQPPTPSTVDLKRAPSIAEVLNSPLPAPTPTDPTPSPRFKASEMMELFTKAYMSTQSMSPHPTYETLQDAIVREINSHEAFQHVPISATKGPLFTPSHTTTFDETEKEKLDRNASAKQTTKIRTKGSFKRPKRNSESGRSISSIVPSKSYDKIIRRVASSPRHRRHTDAPAPSPSLVADSQTPLPAASKPNKGQPLTYMDVLARASSTNKTTNSRQRGNSESASNSVLPSRTTKAEAAVPSRRVSGTVYSMQAHSTPSKDSKSSLSIDESDDDIIHLPSVGVTPPRVQIEGVDLNNVHYMVEASTPTEAQKLMNWPQRERSGNHPPQRLGPIARARMQLRGTRSVETY</sequence>
<proteinExistence type="predicted"/>
<evidence type="ECO:0000313" key="3">
    <source>
        <dbReference type="Proteomes" id="UP001150941"/>
    </source>
</evidence>
<feature type="compositionally biased region" description="Low complexity" evidence="1">
    <location>
        <begin position="312"/>
        <end position="332"/>
    </location>
</feature>
<feature type="compositionally biased region" description="Polar residues" evidence="1">
    <location>
        <begin position="493"/>
        <end position="502"/>
    </location>
</feature>
<feature type="region of interest" description="Disordered" evidence="1">
    <location>
        <begin position="445"/>
        <end position="624"/>
    </location>
</feature>
<reference evidence="2" key="1">
    <citation type="submission" date="2022-11" db="EMBL/GenBank/DDBJ databases">
        <authorList>
            <person name="Petersen C."/>
        </authorList>
    </citation>
    <scope>NUCLEOTIDE SEQUENCE</scope>
    <source>
        <strain evidence="2">IBT 19713</strain>
    </source>
</reference>
<evidence type="ECO:0000313" key="2">
    <source>
        <dbReference type="EMBL" id="KAJ5246477.1"/>
    </source>
</evidence>
<feature type="compositionally biased region" description="Low complexity" evidence="1">
    <location>
        <begin position="183"/>
        <end position="195"/>
    </location>
</feature>
<dbReference type="RefSeq" id="XP_058333898.1">
    <property type="nucleotide sequence ID" value="XM_058470757.1"/>
</dbReference>
<gene>
    <name evidence="2" type="ORF">N7468_001460</name>
</gene>
<evidence type="ECO:0000256" key="1">
    <source>
        <dbReference type="SAM" id="MobiDB-lite"/>
    </source>
</evidence>
<organism evidence="2 3">
    <name type="scientific">Penicillium chermesinum</name>
    <dbReference type="NCBI Taxonomy" id="63820"/>
    <lineage>
        <taxon>Eukaryota</taxon>
        <taxon>Fungi</taxon>
        <taxon>Dikarya</taxon>
        <taxon>Ascomycota</taxon>
        <taxon>Pezizomycotina</taxon>
        <taxon>Eurotiomycetes</taxon>
        <taxon>Eurotiomycetidae</taxon>
        <taxon>Eurotiales</taxon>
        <taxon>Aspergillaceae</taxon>
        <taxon>Penicillium</taxon>
    </lineage>
</organism>
<name>A0A9W9PJM1_9EURO</name>
<dbReference type="AlphaFoldDB" id="A0A9W9PJM1"/>
<dbReference type="OrthoDB" id="4524386at2759"/>
<dbReference type="Proteomes" id="UP001150941">
    <property type="component" value="Unassembled WGS sequence"/>
</dbReference>
<feature type="region of interest" description="Disordered" evidence="1">
    <location>
        <begin position="1"/>
        <end position="59"/>
    </location>
</feature>
<feature type="region of interest" description="Disordered" evidence="1">
    <location>
        <begin position="182"/>
        <end position="366"/>
    </location>
</feature>
<accession>A0A9W9PJM1</accession>
<feature type="compositionally biased region" description="Polar residues" evidence="1">
    <location>
        <begin position="603"/>
        <end position="612"/>
    </location>
</feature>
<dbReference type="GeneID" id="83198060"/>